<evidence type="ECO:0000256" key="1">
    <source>
        <dbReference type="SAM" id="SignalP"/>
    </source>
</evidence>
<sequence>MSSSSSSSSSLAAILAIFLVLVSPFATSTPTNTTAIATADDGDKPTAYDLLEAYDFPMGLLPQGIKSYELERENGKFYAHWDGSCSFSLEGSYQLKYKSTISGYISKDRLTGLTGVSVKVLFLWLNIVEVTRRGDELEFSVGIASASFPIENFYECPQCGCGLDCVSGQSRKLKFKVNRSSVSSI</sequence>
<accession>A0AA88A625</accession>
<protein>
    <submittedName>
        <fullName evidence="2">Uncharacterized protein</fullName>
    </submittedName>
</protein>
<dbReference type="SUPFAM" id="SSF141562">
    <property type="entry name" value="At5g01610-like"/>
    <property type="match status" value="1"/>
</dbReference>
<keyword evidence="1" id="KW-0732">Signal</keyword>
<dbReference type="EMBL" id="BTGU01000007">
    <property type="protein sequence ID" value="GMN37966.1"/>
    <property type="molecule type" value="Genomic_DNA"/>
</dbReference>
<dbReference type="PANTHER" id="PTHR31676:SF156">
    <property type="entry name" value="F22D16.19 PROTEIN"/>
    <property type="match status" value="1"/>
</dbReference>
<feature type="chain" id="PRO_5041658655" evidence="1">
    <location>
        <begin position="29"/>
        <end position="185"/>
    </location>
</feature>
<evidence type="ECO:0000313" key="3">
    <source>
        <dbReference type="Proteomes" id="UP001187192"/>
    </source>
</evidence>
<gene>
    <name evidence="2" type="ORF">TIFTF001_007252</name>
</gene>
<comment type="caution">
    <text evidence="2">The sequence shown here is derived from an EMBL/GenBank/DDBJ whole genome shotgun (WGS) entry which is preliminary data.</text>
</comment>
<dbReference type="InterPro" id="IPR007493">
    <property type="entry name" value="DUF538"/>
</dbReference>
<keyword evidence="3" id="KW-1185">Reference proteome</keyword>
<reference evidence="2" key="1">
    <citation type="submission" date="2023-07" db="EMBL/GenBank/DDBJ databases">
        <title>draft genome sequence of fig (Ficus carica).</title>
        <authorList>
            <person name="Takahashi T."/>
            <person name="Nishimura K."/>
        </authorList>
    </citation>
    <scope>NUCLEOTIDE SEQUENCE</scope>
</reference>
<feature type="signal peptide" evidence="1">
    <location>
        <begin position="1"/>
        <end position="28"/>
    </location>
</feature>
<dbReference type="Gene3D" id="2.30.240.10">
    <property type="entry name" value="At5g01610-like"/>
    <property type="match status" value="1"/>
</dbReference>
<name>A0AA88A625_FICCA</name>
<dbReference type="Proteomes" id="UP001187192">
    <property type="component" value="Unassembled WGS sequence"/>
</dbReference>
<dbReference type="Pfam" id="PF04398">
    <property type="entry name" value="DUF538"/>
    <property type="match status" value="1"/>
</dbReference>
<dbReference type="PANTHER" id="PTHR31676">
    <property type="entry name" value="T31J12.3 PROTEIN-RELATED"/>
    <property type="match status" value="1"/>
</dbReference>
<organism evidence="2 3">
    <name type="scientific">Ficus carica</name>
    <name type="common">Common fig</name>
    <dbReference type="NCBI Taxonomy" id="3494"/>
    <lineage>
        <taxon>Eukaryota</taxon>
        <taxon>Viridiplantae</taxon>
        <taxon>Streptophyta</taxon>
        <taxon>Embryophyta</taxon>
        <taxon>Tracheophyta</taxon>
        <taxon>Spermatophyta</taxon>
        <taxon>Magnoliopsida</taxon>
        <taxon>eudicotyledons</taxon>
        <taxon>Gunneridae</taxon>
        <taxon>Pentapetalae</taxon>
        <taxon>rosids</taxon>
        <taxon>fabids</taxon>
        <taxon>Rosales</taxon>
        <taxon>Moraceae</taxon>
        <taxon>Ficeae</taxon>
        <taxon>Ficus</taxon>
    </lineage>
</organism>
<dbReference type="AlphaFoldDB" id="A0AA88A625"/>
<evidence type="ECO:0000313" key="2">
    <source>
        <dbReference type="EMBL" id="GMN37966.1"/>
    </source>
</evidence>
<dbReference type="InterPro" id="IPR036758">
    <property type="entry name" value="At5g01610-like"/>
</dbReference>
<proteinExistence type="predicted"/>